<gene>
    <name evidence="3" type="ORF">KIW84_021121</name>
</gene>
<feature type="region of interest" description="Disordered" evidence="1">
    <location>
        <begin position="166"/>
        <end position="192"/>
    </location>
</feature>
<dbReference type="Gramene" id="Psat02G0112100-T1">
    <property type="protein sequence ID" value="KAI5434133.1"/>
    <property type="gene ID" value="KIW84_021121"/>
</dbReference>
<evidence type="ECO:0000313" key="3">
    <source>
        <dbReference type="EMBL" id="KAI5434133.1"/>
    </source>
</evidence>
<reference evidence="3 4" key="1">
    <citation type="journal article" date="2022" name="Nat. Genet.">
        <title>Improved pea reference genome and pan-genome highlight genomic features and evolutionary characteristics.</title>
        <authorList>
            <person name="Yang T."/>
            <person name="Liu R."/>
            <person name="Luo Y."/>
            <person name="Hu S."/>
            <person name="Wang D."/>
            <person name="Wang C."/>
            <person name="Pandey M.K."/>
            <person name="Ge S."/>
            <person name="Xu Q."/>
            <person name="Li N."/>
            <person name="Li G."/>
            <person name="Huang Y."/>
            <person name="Saxena R.K."/>
            <person name="Ji Y."/>
            <person name="Li M."/>
            <person name="Yan X."/>
            <person name="He Y."/>
            <person name="Liu Y."/>
            <person name="Wang X."/>
            <person name="Xiang C."/>
            <person name="Varshney R.K."/>
            <person name="Ding H."/>
            <person name="Gao S."/>
            <person name="Zong X."/>
        </authorList>
    </citation>
    <scope>NUCLEOTIDE SEQUENCE [LARGE SCALE GENOMIC DNA]</scope>
    <source>
        <strain evidence="3 4">cv. Zhongwan 6</strain>
    </source>
</reference>
<protein>
    <recommendedName>
        <fullName evidence="2">Retrovirus-related Pol polyprotein from transposon TNT 1-94-like beta-barrel domain-containing protein</fullName>
    </recommendedName>
</protein>
<evidence type="ECO:0000256" key="1">
    <source>
        <dbReference type="SAM" id="MobiDB-lite"/>
    </source>
</evidence>
<dbReference type="Pfam" id="PF22936">
    <property type="entry name" value="Pol_BBD"/>
    <property type="match status" value="1"/>
</dbReference>
<sequence>MAVSSSSGSTKIKFDDVRDLVLSEEIRRRELGESSSSSVLHTEERIQPGDMDVKEFFNNHVSGNLGKAYLGNEKSYEIVGKGVMKIKLGGSEWELKNVRHIPDLTKNLISVGQLASEGYTTVFHGDQWKISKGAMTVARDRHNTSTNESKLNDPVYAEVDDIPESPIIENPQLEESTEQRSEQQYDASETCTPTSILRKSFRPHVPNRRYMDYMLLTDGGEPEDYAEACQTTDARDLLEELLWGGNWIRFKSKLFKNIYSWE</sequence>
<feature type="domain" description="Retrovirus-related Pol polyprotein from transposon TNT 1-94-like beta-barrel" evidence="2">
    <location>
        <begin position="54"/>
        <end position="119"/>
    </location>
</feature>
<evidence type="ECO:0000259" key="2">
    <source>
        <dbReference type="Pfam" id="PF22936"/>
    </source>
</evidence>
<dbReference type="Proteomes" id="UP001058974">
    <property type="component" value="Chromosome 2"/>
</dbReference>
<comment type="caution">
    <text evidence="3">The sequence shown here is derived from an EMBL/GenBank/DDBJ whole genome shotgun (WGS) entry which is preliminary data.</text>
</comment>
<evidence type="ECO:0000313" key="4">
    <source>
        <dbReference type="Proteomes" id="UP001058974"/>
    </source>
</evidence>
<dbReference type="InterPro" id="IPR054722">
    <property type="entry name" value="PolX-like_BBD"/>
</dbReference>
<organism evidence="3 4">
    <name type="scientific">Pisum sativum</name>
    <name type="common">Garden pea</name>
    <name type="synonym">Lathyrus oleraceus</name>
    <dbReference type="NCBI Taxonomy" id="3888"/>
    <lineage>
        <taxon>Eukaryota</taxon>
        <taxon>Viridiplantae</taxon>
        <taxon>Streptophyta</taxon>
        <taxon>Embryophyta</taxon>
        <taxon>Tracheophyta</taxon>
        <taxon>Spermatophyta</taxon>
        <taxon>Magnoliopsida</taxon>
        <taxon>eudicotyledons</taxon>
        <taxon>Gunneridae</taxon>
        <taxon>Pentapetalae</taxon>
        <taxon>rosids</taxon>
        <taxon>fabids</taxon>
        <taxon>Fabales</taxon>
        <taxon>Fabaceae</taxon>
        <taxon>Papilionoideae</taxon>
        <taxon>50 kb inversion clade</taxon>
        <taxon>NPAAA clade</taxon>
        <taxon>Hologalegina</taxon>
        <taxon>IRL clade</taxon>
        <taxon>Fabeae</taxon>
        <taxon>Lathyrus</taxon>
    </lineage>
</organism>
<dbReference type="AlphaFoldDB" id="A0A9D4Y995"/>
<name>A0A9D4Y995_PEA</name>
<keyword evidence="4" id="KW-1185">Reference proteome</keyword>
<dbReference type="EMBL" id="JAMSHJ010000002">
    <property type="protein sequence ID" value="KAI5434133.1"/>
    <property type="molecule type" value="Genomic_DNA"/>
</dbReference>
<proteinExistence type="predicted"/>
<accession>A0A9D4Y995</accession>